<dbReference type="SUPFAM" id="SSF56726">
    <property type="entry name" value="DNA topoisomerase IV, alpha subunit"/>
    <property type="match status" value="1"/>
</dbReference>
<dbReference type="OrthoDB" id="1661308at2"/>
<evidence type="ECO:0000313" key="4">
    <source>
        <dbReference type="Proteomes" id="UP000293142"/>
    </source>
</evidence>
<dbReference type="RefSeq" id="WP_131017612.1">
    <property type="nucleotide sequence ID" value="NZ_SIRE01000029.1"/>
</dbReference>
<proteinExistence type="predicted"/>
<dbReference type="InterPro" id="IPR024465">
    <property type="entry name" value="DUF2399"/>
</dbReference>
<sequence length="457" mass="51647">MGEEAAIRVYFGQPGFERFLKQLQRQYMASKDGARGYVTLANISDTERHTLDSFYGTYSAPVKGETKRYSLKKFERLLKSSRFELTVSELLKLLHGEPVLTRREHAAQMSALWKECVQLAVEDAHGTDEVEHRIMKWVQGLIAENSLGSRTLKNVFAKSPQEARWCLSHCLKALNRIAAGKENAPIRLSVLAANITGDAHALDLKNPLGRLFWWSLAAIYGQHPAAGFSEEGEGDSELAAISDDSSPQAYLIREGYRRGGVADDDLSSQVMFYAPELFGIREECVLTLRQVERLPAERLERMRYTHIYMVENPSVFAELIDADVRKHEECQADAAAPVIICGNGQPVTAVVKLLDALLSRERVTLSYAGDLDPAGLSIAQNLQLRYPQAFRAWRMDKQLFLQYVHKGIPLTEAERSRLRECQYGWDANLACVMLDKGVKLHQELWVEELLQDLYSRI</sequence>
<dbReference type="Pfam" id="PF11796">
    <property type="entry name" value="DUF3323"/>
    <property type="match status" value="1"/>
</dbReference>
<dbReference type="InterPro" id="IPR036078">
    <property type="entry name" value="Spo11/TopoVI_A_sf"/>
</dbReference>
<feature type="domain" description="DUF2399" evidence="1">
    <location>
        <begin position="284"/>
        <end position="453"/>
    </location>
</feature>
<evidence type="ECO:0000313" key="3">
    <source>
        <dbReference type="EMBL" id="TBL70895.1"/>
    </source>
</evidence>
<dbReference type="InterPro" id="IPR024466">
    <property type="entry name" value="CHP02679_N"/>
</dbReference>
<evidence type="ECO:0000259" key="1">
    <source>
        <dbReference type="Pfam" id="PF09664"/>
    </source>
</evidence>
<dbReference type="Proteomes" id="UP000293142">
    <property type="component" value="Unassembled WGS sequence"/>
</dbReference>
<comment type="caution">
    <text evidence="3">The sequence shown here is derived from an EMBL/GenBank/DDBJ whole genome shotgun (WGS) entry which is preliminary data.</text>
</comment>
<dbReference type="Pfam" id="PF09664">
    <property type="entry name" value="DUF2399"/>
    <property type="match status" value="1"/>
</dbReference>
<feature type="domain" description="Conserved hypothetical protein CHP02679 N terminus" evidence="2">
    <location>
        <begin position="34"/>
        <end position="274"/>
    </location>
</feature>
<gene>
    <name evidence="3" type="ORF">EYB31_32150</name>
</gene>
<evidence type="ECO:0000259" key="2">
    <source>
        <dbReference type="Pfam" id="PF11796"/>
    </source>
</evidence>
<name>A0A4Q9DHJ3_9BACL</name>
<organism evidence="3 4">
    <name type="scientific">Paenibacillus thalictri</name>
    <dbReference type="NCBI Taxonomy" id="2527873"/>
    <lineage>
        <taxon>Bacteria</taxon>
        <taxon>Bacillati</taxon>
        <taxon>Bacillota</taxon>
        <taxon>Bacilli</taxon>
        <taxon>Bacillales</taxon>
        <taxon>Paenibacillaceae</taxon>
        <taxon>Paenibacillus</taxon>
    </lineage>
</organism>
<dbReference type="GO" id="GO:0005694">
    <property type="term" value="C:chromosome"/>
    <property type="evidence" value="ECO:0007669"/>
    <property type="project" value="InterPro"/>
</dbReference>
<keyword evidence="4" id="KW-1185">Reference proteome</keyword>
<dbReference type="GO" id="GO:0003677">
    <property type="term" value="F:DNA binding"/>
    <property type="evidence" value="ECO:0007669"/>
    <property type="project" value="InterPro"/>
</dbReference>
<accession>A0A4Q9DHJ3</accession>
<dbReference type="AlphaFoldDB" id="A0A4Q9DHJ3"/>
<protein>
    <submittedName>
        <fullName evidence="3">DUF2399 domain-containing protein</fullName>
    </submittedName>
</protein>
<reference evidence="3 4" key="1">
    <citation type="submission" date="2019-02" db="EMBL/GenBank/DDBJ databases">
        <title>Paenibacillus sp. nov., isolated from surface-sterilized tissue of Thalictrum simplex L.</title>
        <authorList>
            <person name="Tuo L."/>
        </authorList>
    </citation>
    <scope>NUCLEOTIDE SEQUENCE [LARGE SCALE GENOMIC DNA]</scope>
    <source>
        <strain evidence="3 4">N2SHLJ1</strain>
    </source>
</reference>
<dbReference type="Gene3D" id="3.40.1360.10">
    <property type="match status" value="1"/>
</dbReference>
<dbReference type="EMBL" id="SIRE01000029">
    <property type="protein sequence ID" value="TBL70895.1"/>
    <property type="molecule type" value="Genomic_DNA"/>
</dbReference>